<feature type="domain" description="Nudix hydrolase" evidence="13">
    <location>
        <begin position="3"/>
        <end position="136"/>
    </location>
</feature>
<dbReference type="CDD" id="cd03425">
    <property type="entry name" value="NUDIX_MutT_NudA_like"/>
    <property type="match status" value="1"/>
</dbReference>
<dbReference type="PROSITE" id="PS00893">
    <property type="entry name" value="NUDIX_BOX"/>
    <property type="match status" value="1"/>
</dbReference>
<dbReference type="PANTHER" id="PTHR47707:SF1">
    <property type="entry name" value="NUDIX HYDROLASE FAMILY PROTEIN"/>
    <property type="match status" value="1"/>
</dbReference>
<evidence type="ECO:0000313" key="14">
    <source>
        <dbReference type="EMBL" id="TKR22300.1"/>
    </source>
</evidence>
<dbReference type="Pfam" id="PF00293">
    <property type="entry name" value="NUDIX"/>
    <property type="match status" value="1"/>
</dbReference>
<dbReference type="PANTHER" id="PTHR47707">
    <property type="entry name" value="8-OXO-DGTP DIPHOSPHATASE"/>
    <property type="match status" value="1"/>
</dbReference>
<sequence length="147" mass="15910">MTPPVLVVAAALVDDLAAPGALLAARRSAPVSLAGRWEFPGGKVEPGEAPEAAVHREIREELGVEVELGGELAGPDDGAWWLTDRYVMRLWLARITEGEPRPLVEHDALRWLPRGQWLTVPWLDADVRIVTALAAATDKARTGSHTV</sequence>
<evidence type="ECO:0000256" key="8">
    <source>
        <dbReference type="ARBA" id="ARBA00022842"/>
    </source>
</evidence>
<dbReference type="Proteomes" id="UP000308121">
    <property type="component" value="Unassembled WGS sequence"/>
</dbReference>
<dbReference type="InterPro" id="IPR000086">
    <property type="entry name" value="NUDIX_hydrolase_dom"/>
</dbReference>
<dbReference type="InterPro" id="IPR020476">
    <property type="entry name" value="Nudix_hydrolase"/>
</dbReference>
<dbReference type="GO" id="GO:0035539">
    <property type="term" value="F:8-oxo-7,8-dihydrodeoxyguanosine triphosphate pyrophosphatase activity"/>
    <property type="evidence" value="ECO:0007669"/>
    <property type="project" value="UniProtKB-EC"/>
</dbReference>
<dbReference type="OrthoDB" id="9804442at2"/>
<dbReference type="EC" id="3.6.1.55" evidence="11"/>
<proteinExistence type="inferred from homology"/>
<evidence type="ECO:0000256" key="4">
    <source>
        <dbReference type="ARBA" id="ARBA00022705"/>
    </source>
</evidence>
<dbReference type="InterPro" id="IPR047127">
    <property type="entry name" value="MutT-like"/>
</dbReference>
<comment type="similarity">
    <text evidence="2 12">Belongs to the Nudix hydrolase family.</text>
</comment>
<dbReference type="PRINTS" id="PR00502">
    <property type="entry name" value="NUDIXFAMILY"/>
</dbReference>
<keyword evidence="5" id="KW-0479">Metal-binding</keyword>
<evidence type="ECO:0000256" key="3">
    <source>
        <dbReference type="ARBA" id="ARBA00022457"/>
    </source>
</evidence>
<evidence type="ECO:0000313" key="15">
    <source>
        <dbReference type="Proteomes" id="UP000308121"/>
    </source>
</evidence>
<name>A0A7Z8JWU1_9CELL</name>
<accession>A0A7Z8JWU1</accession>
<keyword evidence="7 12" id="KW-0378">Hydrolase</keyword>
<dbReference type="InterPro" id="IPR015797">
    <property type="entry name" value="NUDIX_hydrolase-like_dom_sf"/>
</dbReference>
<evidence type="ECO:0000256" key="7">
    <source>
        <dbReference type="ARBA" id="ARBA00022801"/>
    </source>
</evidence>
<dbReference type="SUPFAM" id="SSF55811">
    <property type="entry name" value="Nudix"/>
    <property type="match status" value="1"/>
</dbReference>
<organism evidence="14 15">
    <name type="scientific">Cellulomonas hominis</name>
    <dbReference type="NCBI Taxonomy" id="156981"/>
    <lineage>
        <taxon>Bacteria</taxon>
        <taxon>Bacillati</taxon>
        <taxon>Actinomycetota</taxon>
        <taxon>Actinomycetes</taxon>
        <taxon>Micrococcales</taxon>
        <taxon>Cellulomonadaceae</taxon>
        <taxon>Cellulomonas</taxon>
    </lineage>
</organism>
<dbReference type="InterPro" id="IPR020084">
    <property type="entry name" value="NUDIX_hydrolase_CS"/>
</dbReference>
<keyword evidence="8" id="KW-0460">Magnesium</keyword>
<comment type="cofactor">
    <cofactor evidence="1">
        <name>Mg(2+)</name>
        <dbReference type="ChEBI" id="CHEBI:18420"/>
    </cofactor>
</comment>
<evidence type="ECO:0000256" key="6">
    <source>
        <dbReference type="ARBA" id="ARBA00022763"/>
    </source>
</evidence>
<dbReference type="GO" id="GO:0008413">
    <property type="term" value="F:8-oxo-7,8-dihydroguanosine triphosphate pyrophosphatase activity"/>
    <property type="evidence" value="ECO:0007669"/>
    <property type="project" value="TreeGrafter"/>
</dbReference>
<keyword evidence="6" id="KW-0227">DNA damage</keyword>
<dbReference type="GO" id="GO:0044715">
    <property type="term" value="F:8-oxo-dGDP phosphatase activity"/>
    <property type="evidence" value="ECO:0007669"/>
    <property type="project" value="TreeGrafter"/>
</dbReference>
<comment type="caution">
    <text evidence="14">The sequence shown here is derived from an EMBL/GenBank/DDBJ whole genome shotgun (WGS) entry which is preliminary data.</text>
</comment>
<evidence type="ECO:0000259" key="13">
    <source>
        <dbReference type="PROSITE" id="PS51462"/>
    </source>
</evidence>
<reference evidence="14 15" key="1">
    <citation type="submission" date="2019-05" db="EMBL/GenBank/DDBJ databases">
        <title>Genome sequence of Cellulomonas hominis strain CS1.</title>
        <authorList>
            <person name="Belmont J."/>
            <person name="Maclea K.S."/>
        </authorList>
    </citation>
    <scope>NUCLEOTIDE SEQUENCE [LARGE SCALE GENOMIC DNA]</scope>
    <source>
        <strain evidence="14 15">CS1</strain>
    </source>
</reference>
<protein>
    <recommendedName>
        <fullName evidence="11">8-oxo-dGTP diphosphatase</fullName>
        <ecNumber evidence="11">3.6.1.55</ecNumber>
    </recommendedName>
</protein>
<dbReference type="Gene3D" id="3.90.79.10">
    <property type="entry name" value="Nucleoside Triphosphate Pyrophosphohydrolase"/>
    <property type="match status" value="1"/>
</dbReference>
<dbReference type="GO" id="GO:0006281">
    <property type="term" value="P:DNA repair"/>
    <property type="evidence" value="ECO:0007669"/>
    <property type="project" value="UniProtKB-KW"/>
</dbReference>
<evidence type="ECO:0000256" key="9">
    <source>
        <dbReference type="ARBA" id="ARBA00023204"/>
    </source>
</evidence>
<evidence type="ECO:0000256" key="1">
    <source>
        <dbReference type="ARBA" id="ARBA00001946"/>
    </source>
</evidence>
<evidence type="ECO:0000256" key="2">
    <source>
        <dbReference type="ARBA" id="ARBA00005582"/>
    </source>
</evidence>
<keyword evidence="9" id="KW-0234">DNA repair</keyword>
<evidence type="ECO:0000256" key="10">
    <source>
        <dbReference type="ARBA" id="ARBA00035861"/>
    </source>
</evidence>
<dbReference type="PROSITE" id="PS51462">
    <property type="entry name" value="NUDIX"/>
    <property type="match status" value="1"/>
</dbReference>
<dbReference type="GO" id="GO:0046872">
    <property type="term" value="F:metal ion binding"/>
    <property type="evidence" value="ECO:0007669"/>
    <property type="project" value="UniProtKB-KW"/>
</dbReference>
<dbReference type="RefSeq" id="WP_154730850.1">
    <property type="nucleotide sequence ID" value="NZ_SZYE01000208.1"/>
</dbReference>
<dbReference type="GO" id="GO:0044716">
    <property type="term" value="F:8-oxo-GDP phosphatase activity"/>
    <property type="evidence" value="ECO:0007669"/>
    <property type="project" value="TreeGrafter"/>
</dbReference>
<evidence type="ECO:0000256" key="12">
    <source>
        <dbReference type="RuleBase" id="RU003476"/>
    </source>
</evidence>
<dbReference type="GO" id="GO:0006260">
    <property type="term" value="P:DNA replication"/>
    <property type="evidence" value="ECO:0007669"/>
    <property type="project" value="UniProtKB-KW"/>
</dbReference>
<keyword evidence="3" id="KW-0515">Mutator protein</keyword>
<evidence type="ECO:0000256" key="5">
    <source>
        <dbReference type="ARBA" id="ARBA00022723"/>
    </source>
</evidence>
<dbReference type="EMBL" id="SZYE01000208">
    <property type="protein sequence ID" value="TKR22300.1"/>
    <property type="molecule type" value="Genomic_DNA"/>
</dbReference>
<gene>
    <name evidence="14" type="ORF">FA014_17165</name>
</gene>
<comment type="catalytic activity">
    <reaction evidence="10">
        <text>8-oxo-dGTP + H2O = 8-oxo-dGMP + diphosphate + H(+)</text>
        <dbReference type="Rhea" id="RHEA:31575"/>
        <dbReference type="ChEBI" id="CHEBI:15377"/>
        <dbReference type="ChEBI" id="CHEBI:15378"/>
        <dbReference type="ChEBI" id="CHEBI:33019"/>
        <dbReference type="ChEBI" id="CHEBI:63224"/>
        <dbReference type="ChEBI" id="CHEBI:77896"/>
        <dbReference type="EC" id="3.6.1.55"/>
    </reaction>
</comment>
<evidence type="ECO:0000256" key="11">
    <source>
        <dbReference type="ARBA" id="ARBA00038905"/>
    </source>
</evidence>
<keyword evidence="4" id="KW-0235">DNA replication</keyword>
<dbReference type="AlphaFoldDB" id="A0A7Z8JWU1"/>